<dbReference type="InterPro" id="IPR030934">
    <property type="entry name" value="Intein_C"/>
</dbReference>
<keyword evidence="2" id="KW-0472">Membrane</keyword>
<dbReference type="PROSITE" id="PS50817">
    <property type="entry name" value="INTEIN_N_TER"/>
    <property type="match status" value="1"/>
</dbReference>
<feature type="domain" description="Alpha-2-macroglobulin bait region" evidence="4">
    <location>
        <begin position="896"/>
        <end position="1040"/>
    </location>
</feature>
<dbReference type="EMBL" id="MFLY01000002">
    <property type="protein sequence ID" value="OGG73374.1"/>
    <property type="molecule type" value="Genomic_DNA"/>
</dbReference>
<dbReference type="CDD" id="cd00081">
    <property type="entry name" value="Hint"/>
    <property type="match status" value="1"/>
</dbReference>
<dbReference type="InterPro" id="IPR032812">
    <property type="entry name" value="SbsA_Ig"/>
</dbReference>
<evidence type="ECO:0000313" key="6">
    <source>
        <dbReference type="EMBL" id="OGG73374.1"/>
    </source>
</evidence>
<feature type="domain" description="Alpha-2-macroglobulin" evidence="5">
    <location>
        <begin position="1222"/>
        <end position="1311"/>
    </location>
</feature>
<dbReference type="SMART" id="SM01359">
    <property type="entry name" value="A2M_N_2"/>
    <property type="match status" value="1"/>
</dbReference>
<dbReference type="SMART" id="SM01360">
    <property type="entry name" value="A2M"/>
    <property type="match status" value="1"/>
</dbReference>
<keyword evidence="1" id="KW-0732">Signal</keyword>
<dbReference type="InterPro" id="IPR051802">
    <property type="entry name" value="YfhM-like"/>
</dbReference>
<dbReference type="Gene3D" id="2.60.40.3710">
    <property type="match status" value="1"/>
</dbReference>
<dbReference type="Gene3D" id="2.60.40.1930">
    <property type="match status" value="1"/>
</dbReference>
<dbReference type="Pfam" id="PF07703">
    <property type="entry name" value="A2M_BRD"/>
    <property type="match status" value="1"/>
</dbReference>
<evidence type="ECO:0000256" key="2">
    <source>
        <dbReference type="SAM" id="Phobius"/>
    </source>
</evidence>
<dbReference type="InterPro" id="IPR003587">
    <property type="entry name" value="Hint_dom_N"/>
</dbReference>
<dbReference type="InterPro" id="IPR001599">
    <property type="entry name" value="Macroglobln_a2"/>
</dbReference>
<sequence length="1834" mass="206328">MVNKELENFIQEAKKSGKTNNDEIRQSLLGAGWQEADITEALKAIGSDSSQTPPEAPATHISDSKSGTLSFFDTLKTHINRPQTYYMLGAILLIVGAIFFYQKVILKEELSEFELTPKIADAAGVVPNTTFILKSSADLSATVVQKYLQFEPKAEYTIKKISSGSSVFEITPAVALEENKVYSVTIVEGPIATRAYSWAYQIKAPFQVIASLPRDKSNGAPTNTGIEITFNRENLLSPEKSFEISPSVQGRFEIHRNVLVFVPLQELNPQTVYTIKIKASIRAEGSDDTLNEDTEIKFETGEKYTYQPRPYFNFGKTFWEFKPDTEVAFAVNYSNLPISTVPLTVYRFGSMQEFMSAYKGALNEENKWTRYHAYNPVTPSADKKVFESNVQLEEQTRVKFIRVPQKLSEGFYLADVIVNHEHEQAWFQVTPVVGFSAISGSKTLLWLRDLANGSNLSNAEVSFENGSVGKTNSDGVAMFETPSQLIRSKDESSSYYYYSPLSYFYTVSVSGRQLAIPIENEYGYFSKVSPPDTWWDYFSLDKGIYLPTDKVHFWGIVKQRNGTDIKGEEVTIQLTNPFWYGTSKDDITVYGEIKAQISDFYTLTGEISFADLKPGLYQLSVKRGDEIIVSENVNVETYVKPAYKLTITADKNAVFAGDTITYKAKAEFFEGTPVANLKLEYNGYLYNQISGEVQLNQDGEGSFTVKTEDQEDQYSYWPRYLGINISPAVSEEGEINSSVSVLVFGPHIDLRSEQSFSDKTSKFDLWLKKIVLDKVQNYQPWWDSDNYLGDPVPGWSITADVTEIIYKQTEIGRGYDIINKTTYPQYSYSTKYRPIRQDALITDGAGNAHYEWTPEEKKSYRITFTTKDAEGRSIERQHYVYGGSFSYFGFYDSRGITLKNLDNKNEYKLGEQVRLQMQDNGGNALQPGSGKFVFMRVNNGIISYQITDSPDYSDNFKDAYIPNANIIGVWFSGSRFINSYPVNLSFDSDERQLNVEVKKDKERYRPRDKVNLSIRVTDKNGSPKQSEVNVSGIDEAVFSLNPEEKDIASNLYQDIFTSLIIRSSHYSPLLEGGGGAEKGCFVAGTGVLVPGGSEDIEKLRIGDEVLTWKEGSQNEFVKAKIKRISSHVVSGYFVVNNKLQITMNHRLLVNGTWKYAGEIEIGDTLLTNDGAREKVASLKFVPKWTLVYNIELDKYHTYFADGIYVHNEEKGGGGAREDFRDVAIYKSVRTNSSGYAEVSFDVPDNLTSWRLTTQAVTKDLFAGKSVNFVPVGLPFFVETALNRTYLAGDNLNLRARVFGTANVQNNITYSIESETLPFKKVEKTGGKVIEIPLGGLAPGKHQIKISASASGYSDAIIRDLDVLSSYFSKNTSEFYELSPTLSDIQGAAKGFTELLFTSYERGRFYNVLRWLGCECGARIDQKFAKWFAETYLNRFFDEKIEIDDVDARSYQTFDGGITLLPYSDKDLELSAKFAHLIKDESTTADKESLKRYLTVSLTDRKADLSRIVRALYGLSAFKEPILITLQNIKSDRNLTLLDKVYIALAFDNLGAKEEARAYYKTEIKPTLTTKKPFVFVSKLKNQDDNIIATALLAGLTASLSEPESDGLGQYAIENYPEETLKNFEVLLYLKAALPKLSGDKVSFSWRTSTKSGSKTLENNEVFRLELPRDELATLQFSDIKGRIGLVSNFEKESSPAEIKKDATIGVSRSYSVDGRQTTEFSDGDLVRVDIVPTFAPGALEGAYQIIDYLPSGLRAVTNLQRTPFNPNYSGYAYYPSDIEDQRVTFVIWKNYPRPFFYYARVVSKGNYKAEPALIQSLKSLESTNISNEANITIR</sequence>
<dbReference type="SMART" id="SM00306">
    <property type="entry name" value="HintN"/>
    <property type="match status" value="1"/>
</dbReference>
<dbReference type="Pfam" id="PF00207">
    <property type="entry name" value="A2M"/>
    <property type="match status" value="1"/>
</dbReference>
<accession>A0A1F6EIA0</accession>
<organism evidence="6 7">
    <name type="scientific">Candidatus Kaiserbacteria bacterium RIFCSPLOWO2_01_FULL_53_17</name>
    <dbReference type="NCBI Taxonomy" id="1798511"/>
    <lineage>
        <taxon>Bacteria</taxon>
        <taxon>Candidatus Kaiseribacteriota</taxon>
    </lineage>
</organism>
<dbReference type="SUPFAM" id="SSF51294">
    <property type="entry name" value="Hedgehog/intein (Hint) domain"/>
    <property type="match status" value="1"/>
</dbReference>
<reference evidence="6 7" key="1">
    <citation type="journal article" date="2016" name="Nat. Commun.">
        <title>Thousands of microbial genomes shed light on interconnected biogeochemical processes in an aquifer system.</title>
        <authorList>
            <person name="Anantharaman K."/>
            <person name="Brown C.T."/>
            <person name="Hug L.A."/>
            <person name="Sharon I."/>
            <person name="Castelle C.J."/>
            <person name="Probst A.J."/>
            <person name="Thomas B.C."/>
            <person name="Singh A."/>
            <person name="Wilkins M.J."/>
            <person name="Karaoz U."/>
            <person name="Brodie E.L."/>
            <person name="Williams K.H."/>
            <person name="Hubbard S.S."/>
            <person name="Banfield J.F."/>
        </authorList>
    </citation>
    <scope>NUCLEOTIDE SEQUENCE [LARGE SCALE GENOMIC DNA]</scope>
</reference>
<dbReference type="PROSITE" id="PS50818">
    <property type="entry name" value="INTEIN_C_TER"/>
    <property type="match status" value="1"/>
</dbReference>
<dbReference type="PANTHER" id="PTHR40094:SF1">
    <property type="entry name" value="UBIQUITIN DOMAIN-CONTAINING PROTEIN"/>
    <property type="match status" value="1"/>
</dbReference>
<proteinExistence type="predicted"/>
<gene>
    <name evidence="6" type="ORF">A3A38_02975</name>
</gene>
<dbReference type="GO" id="GO:0016539">
    <property type="term" value="P:intein-mediated protein splicing"/>
    <property type="evidence" value="ECO:0007669"/>
    <property type="project" value="InterPro"/>
</dbReference>
<evidence type="ECO:0000259" key="4">
    <source>
        <dbReference type="SMART" id="SM01359"/>
    </source>
</evidence>
<feature type="domain" description="Hint" evidence="3">
    <location>
        <begin position="1078"/>
        <end position="1169"/>
    </location>
</feature>
<keyword evidence="2" id="KW-1133">Transmembrane helix</keyword>
<dbReference type="GO" id="GO:0004866">
    <property type="term" value="F:endopeptidase inhibitor activity"/>
    <property type="evidence" value="ECO:0007669"/>
    <property type="project" value="InterPro"/>
</dbReference>
<evidence type="ECO:0000259" key="3">
    <source>
        <dbReference type="SMART" id="SM00306"/>
    </source>
</evidence>
<dbReference type="PANTHER" id="PTHR40094">
    <property type="entry name" value="ALPHA-2-MACROGLOBULIN HOMOLOG"/>
    <property type="match status" value="1"/>
</dbReference>
<name>A0A1F6EIA0_9BACT</name>
<dbReference type="Pfam" id="PF07591">
    <property type="entry name" value="PT-HINT"/>
    <property type="match status" value="1"/>
</dbReference>
<dbReference type="Gene3D" id="2.170.16.10">
    <property type="entry name" value="Hedgehog/Intein (Hint) domain"/>
    <property type="match status" value="1"/>
</dbReference>
<evidence type="ECO:0000259" key="5">
    <source>
        <dbReference type="SMART" id="SM01360"/>
    </source>
</evidence>
<feature type="transmembrane region" description="Helical" evidence="2">
    <location>
        <begin position="84"/>
        <end position="101"/>
    </location>
</feature>
<comment type="caution">
    <text evidence="6">The sequence shown here is derived from an EMBL/GenBank/DDBJ whole genome shotgun (WGS) entry which is preliminary data.</text>
</comment>
<evidence type="ECO:0000313" key="7">
    <source>
        <dbReference type="Proteomes" id="UP000177306"/>
    </source>
</evidence>
<dbReference type="InterPro" id="IPR036844">
    <property type="entry name" value="Hint_dom_sf"/>
</dbReference>
<dbReference type="InterPro" id="IPR006141">
    <property type="entry name" value="Intein_N"/>
</dbReference>
<keyword evidence="2" id="KW-0812">Transmembrane</keyword>
<protein>
    <submittedName>
        <fullName evidence="6">Uncharacterized protein</fullName>
    </submittedName>
</protein>
<dbReference type="InterPro" id="IPR011625">
    <property type="entry name" value="A2M_N_BRD"/>
</dbReference>
<dbReference type="Proteomes" id="UP000177306">
    <property type="component" value="Unassembled WGS sequence"/>
</dbReference>
<dbReference type="NCBIfam" id="TIGR01443">
    <property type="entry name" value="intein_Cterm"/>
    <property type="match status" value="1"/>
</dbReference>
<dbReference type="Pfam" id="PF13205">
    <property type="entry name" value="Big_5"/>
    <property type="match status" value="1"/>
</dbReference>
<evidence type="ECO:0000256" key="1">
    <source>
        <dbReference type="ARBA" id="ARBA00022729"/>
    </source>
</evidence>